<accession>A0ABQ0A7T2</accession>
<comment type="caution">
    <text evidence="2">The sequence shown here is derived from an EMBL/GenBank/DDBJ whole genome shotgun (WGS) entry which is preliminary data.</text>
</comment>
<organism evidence="2 3">
    <name type="scientific">Sessilibacter corallicola</name>
    <dbReference type="NCBI Taxonomy" id="2904075"/>
    <lineage>
        <taxon>Bacteria</taxon>
        <taxon>Pseudomonadati</taxon>
        <taxon>Pseudomonadota</taxon>
        <taxon>Gammaproteobacteria</taxon>
        <taxon>Cellvibrionales</taxon>
        <taxon>Cellvibrionaceae</taxon>
        <taxon>Sessilibacter</taxon>
    </lineage>
</organism>
<protein>
    <submittedName>
        <fullName evidence="2">Glycosyltransferase family 4 protein</fullName>
    </submittedName>
</protein>
<keyword evidence="3" id="KW-1185">Reference proteome</keyword>
<dbReference type="EMBL" id="BAABWN010000004">
    <property type="protein sequence ID" value="GAA6167695.1"/>
    <property type="molecule type" value="Genomic_DNA"/>
</dbReference>
<dbReference type="Gene3D" id="3.40.50.2000">
    <property type="entry name" value="Glycogen Phosphorylase B"/>
    <property type="match status" value="1"/>
</dbReference>
<dbReference type="Pfam" id="PF13692">
    <property type="entry name" value="Glyco_trans_1_4"/>
    <property type="match status" value="1"/>
</dbReference>
<name>A0ABQ0A7T2_9GAMM</name>
<dbReference type="PANTHER" id="PTHR12526:SF584">
    <property type="entry name" value="GLYCOSYLTRANSFERASE"/>
    <property type="match status" value="1"/>
</dbReference>
<sequence>MLNGEFPKNVLVIGWVWPEPKASAAGDHMLSILQLLKAQGCQITFASPAQKTDLSAPLESIGVHCQAIEVNDASFDAFLQQLNPDLVVFDRYMMEEQFGWRVEKVCPDAIRVLDTEDLHSLREYRQQQAKAGSNNDNTALSGNTQLHSDKGIREVASIYRCDLALIISKAEFELLQNTYQLPQSILHHLPFCLPQAHKSKVTSQETPEFEQRKDFITIGNFRHPPNWDSVLWLKKLWPEIRRQLPGVNLHIYGAYLPKKASELHNQKQGFLVHGWVDDAYEVMQQARVCLSPLHFGAGLKGKLLLAMSAGTPSITTSVGAESMTDDQWPGLLAESDSEIAQSAVKLYTNKSAWQSYHELSLAIAQERYGSDQWGQSLVDAIAQISADVDRHRSGNFVGQILRHQHHRATQFMSQWIEAKNKLSKLQDE</sequence>
<dbReference type="PANTHER" id="PTHR12526">
    <property type="entry name" value="GLYCOSYLTRANSFERASE"/>
    <property type="match status" value="1"/>
</dbReference>
<dbReference type="RefSeq" id="WP_353302309.1">
    <property type="nucleotide sequence ID" value="NZ_BAABWN010000004.1"/>
</dbReference>
<dbReference type="SUPFAM" id="SSF53756">
    <property type="entry name" value="UDP-Glycosyltransferase/glycogen phosphorylase"/>
    <property type="match status" value="1"/>
</dbReference>
<dbReference type="CDD" id="cd03801">
    <property type="entry name" value="GT4_PimA-like"/>
    <property type="match status" value="1"/>
</dbReference>
<evidence type="ECO:0000313" key="2">
    <source>
        <dbReference type="EMBL" id="GAA6167695.1"/>
    </source>
</evidence>
<evidence type="ECO:0000256" key="1">
    <source>
        <dbReference type="SAM" id="MobiDB-lite"/>
    </source>
</evidence>
<gene>
    <name evidence="2" type="ORF">NBRC116591_15050</name>
</gene>
<feature type="compositionally biased region" description="Polar residues" evidence="1">
    <location>
        <begin position="126"/>
        <end position="145"/>
    </location>
</feature>
<dbReference type="Proteomes" id="UP001465153">
    <property type="component" value="Unassembled WGS sequence"/>
</dbReference>
<feature type="region of interest" description="Disordered" evidence="1">
    <location>
        <begin position="125"/>
        <end position="145"/>
    </location>
</feature>
<proteinExistence type="predicted"/>
<evidence type="ECO:0000313" key="3">
    <source>
        <dbReference type="Proteomes" id="UP001465153"/>
    </source>
</evidence>
<reference evidence="2 3" key="1">
    <citation type="submission" date="2024-04" db="EMBL/GenBank/DDBJ databases">
        <title>Draft genome sequence of Sessilibacter corallicola NBRC 116591.</title>
        <authorList>
            <person name="Miyakawa T."/>
            <person name="Kusuya Y."/>
            <person name="Miura T."/>
        </authorList>
    </citation>
    <scope>NUCLEOTIDE SEQUENCE [LARGE SCALE GENOMIC DNA]</scope>
    <source>
        <strain evidence="2 3">KU-00831-HH</strain>
    </source>
</reference>